<evidence type="ECO:0000256" key="3">
    <source>
        <dbReference type="ARBA" id="ARBA00023125"/>
    </source>
</evidence>
<dbReference type="Proteomes" id="UP001157006">
    <property type="component" value="Chromosome 1S"/>
</dbReference>
<evidence type="ECO:0000313" key="8">
    <source>
        <dbReference type="Proteomes" id="UP001157006"/>
    </source>
</evidence>
<dbReference type="PANTHER" id="PTHR12396">
    <property type="entry name" value="METHYL-CPG BINDING PROTEIN, MBD"/>
    <property type="match status" value="1"/>
</dbReference>
<accession>A0AAV0Z7K2</accession>
<evidence type="ECO:0000256" key="2">
    <source>
        <dbReference type="ARBA" id="ARBA00023015"/>
    </source>
</evidence>
<dbReference type="InterPro" id="IPR016177">
    <property type="entry name" value="DNA-bd_dom_sf"/>
</dbReference>
<dbReference type="GO" id="GO:0005634">
    <property type="term" value="C:nucleus"/>
    <property type="evidence" value="ECO:0007669"/>
    <property type="project" value="UniProtKB-SubCell"/>
</dbReference>
<keyword evidence="4" id="KW-0804">Transcription</keyword>
<keyword evidence="2" id="KW-0805">Transcription regulation</keyword>
<dbReference type="SUPFAM" id="SSF54171">
    <property type="entry name" value="DNA-binding domain"/>
    <property type="match status" value="2"/>
</dbReference>
<sequence length="277" mass="32519">MSLTIASKTAIDDEIQHLNHNTTTSRGKQLKMITPSRFNLPDDWLVQQRRRISNPDHIDKYYIEPGSGQKFRSLISVRRYLDGETRDYLPTERMITENKNTLFLDNKPNSGKLPDDWVVNQVRRISNPNHIDRYYIEPHTGQKFRSLISVKRYLNEETRDYLPTERMILENKNTTGIKSRTKQKFRPARDYEGYSIGENAFRATPKNFERTHYWKKIKTGKDDITRPPIKVRWVLSSPGGFWNPFLNGSTVPASENEKTKWSEEFSISINEEVTNGY</sequence>
<name>A0AAV0Z7K2_VICFA</name>
<dbReference type="InterPro" id="IPR001739">
    <property type="entry name" value="Methyl_CpG_DNA-bd"/>
</dbReference>
<feature type="domain" description="MBD" evidence="6">
    <location>
        <begin position="30"/>
        <end position="101"/>
    </location>
</feature>
<evidence type="ECO:0000259" key="6">
    <source>
        <dbReference type="PROSITE" id="PS50982"/>
    </source>
</evidence>
<proteinExistence type="predicted"/>
<gene>
    <name evidence="7" type="ORF">VFH_I036240</name>
</gene>
<keyword evidence="5" id="KW-0539">Nucleus</keyword>
<dbReference type="EMBL" id="OX451735">
    <property type="protein sequence ID" value="CAI8592365.1"/>
    <property type="molecule type" value="Genomic_DNA"/>
</dbReference>
<reference evidence="7 8" key="1">
    <citation type="submission" date="2023-01" db="EMBL/GenBank/DDBJ databases">
        <authorList>
            <person name="Kreplak J."/>
        </authorList>
    </citation>
    <scope>NUCLEOTIDE SEQUENCE [LARGE SCALE GENOMIC DNA]</scope>
</reference>
<evidence type="ECO:0000256" key="5">
    <source>
        <dbReference type="ARBA" id="ARBA00023242"/>
    </source>
</evidence>
<organism evidence="7 8">
    <name type="scientific">Vicia faba</name>
    <name type="common">Broad bean</name>
    <name type="synonym">Faba vulgaris</name>
    <dbReference type="NCBI Taxonomy" id="3906"/>
    <lineage>
        <taxon>Eukaryota</taxon>
        <taxon>Viridiplantae</taxon>
        <taxon>Streptophyta</taxon>
        <taxon>Embryophyta</taxon>
        <taxon>Tracheophyta</taxon>
        <taxon>Spermatophyta</taxon>
        <taxon>Magnoliopsida</taxon>
        <taxon>eudicotyledons</taxon>
        <taxon>Gunneridae</taxon>
        <taxon>Pentapetalae</taxon>
        <taxon>rosids</taxon>
        <taxon>fabids</taxon>
        <taxon>Fabales</taxon>
        <taxon>Fabaceae</taxon>
        <taxon>Papilionoideae</taxon>
        <taxon>50 kb inversion clade</taxon>
        <taxon>NPAAA clade</taxon>
        <taxon>Hologalegina</taxon>
        <taxon>IRL clade</taxon>
        <taxon>Fabeae</taxon>
        <taxon>Vicia</taxon>
    </lineage>
</organism>
<comment type="subcellular location">
    <subcellularLocation>
        <location evidence="1">Nucleus</location>
    </subcellularLocation>
</comment>
<protein>
    <recommendedName>
        <fullName evidence="6">MBD domain-containing protein</fullName>
    </recommendedName>
</protein>
<keyword evidence="8" id="KW-1185">Reference proteome</keyword>
<evidence type="ECO:0000256" key="4">
    <source>
        <dbReference type="ARBA" id="ARBA00023163"/>
    </source>
</evidence>
<evidence type="ECO:0000313" key="7">
    <source>
        <dbReference type="EMBL" id="CAI8592365.1"/>
    </source>
</evidence>
<dbReference type="Pfam" id="PF01429">
    <property type="entry name" value="MBD"/>
    <property type="match status" value="2"/>
</dbReference>
<dbReference type="GO" id="GO:0003677">
    <property type="term" value="F:DNA binding"/>
    <property type="evidence" value="ECO:0007669"/>
    <property type="project" value="UniProtKB-KW"/>
</dbReference>
<keyword evidence="3" id="KW-0238">DNA-binding</keyword>
<feature type="domain" description="MBD" evidence="6">
    <location>
        <begin position="103"/>
        <end position="174"/>
    </location>
</feature>
<dbReference type="PROSITE" id="PS50982">
    <property type="entry name" value="MBD"/>
    <property type="match status" value="2"/>
</dbReference>
<dbReference type="Gene3D" id="3.30.890.10">
    <property type="entry name" value="Methyl-cpg-binding Protein 2, Chain A"/>
    <property type="match status" value="2"/>
</dbReference>
<dbReference type="AlphaFoldDB" id="A0AAV0Z7K2"/>
<dbReference type="PANTHER" id="PTHR12396:SF38">
    <property type="entry name" value="METHYL-CPG-BINDING DOMAIN-CONTAINING PROTEIN 7"/>
    <property type="match status" value="1"/>
</dbReference>
<evidence type="ECO:0000256" key="1">
    <source>
        <dbReference type="ARBA" id="ARBA00004123"/>
    </source>
</evidence>